<evidence type="ECO:0000256" key="10">
    <source>
        <dbReference type="ARBA" id="ARBA00023136"/>
    </source>
</evidence>
<keyword evidence="7 15" id="KW-0653">Protein transport</keyword>
<organism evidence="17">
    <name type="scientific">Stegastes partitus</name>
    <name type="common">bicolor damselfish</name>
    <dbReference type="NCBI Taxonomy" id="144197"/>
    <lineage>
        <taxon>Eukaryota</taxon>
        <taxon>Metazoa</taxon>
        <taxon>Chordata</taxon>
        <taxon>Craniata</taxon>
        <taxon>Vertebrata</taxon>
        <taxon>Euteleostomi</taxon>
        <taxon>Actinopterygii</taxon>
        <taxon>Neopterygii</taxon>
        <taxon>Teleostei</taxon>
        <taxon>Neoteleostei</taxon>
        <taxon>Acanthomorphata</taxon>
        <taxon>Ovalentaria</taxon>
        <taxon>Pomacentridae</taxon>
        <taxon>Stegastes</taxon>
    </lineage>
</organism>
<dbReference type="Ensembl" id="ENSSPAT00000004080.1">
    <property type="protein sequence ID" value="ENSSPAP00000003998.1"/>
    <property type="gene ID" value="ENSSPAG00000003095.1"/>
</dbReference>
<comment type="domain">
    <text evidence="15">The twin CX3C motif contains 4 conserved Cys residues that form 2 disulfide bonds in the mitochondrial intermembrane space.</text>
</comment>
<evidence type="ECO:0000256" key="13">
    <source>
        <dbReference type="ARBA" id="ARBA00056236"/>
    </source>
</evidence>
<evidence type="ECO:0000256" key="5">
    <source>
        <dbReference type="ARBA" id="ARBA00022792"/>
    </source>
</evidence>
<dbReference type="GO" id="GO:0046872">
    <property type="term" value="F:metal ion binding"/>
    <property type="evidence" value="ECO:0007669"/>
    <property type="project" value="UniProtKB-KW"/>
</dbReference>
<evidence type="ECO:0000256" key="7">
    <source>
        <dbReference type="ARBA" id="ARBA00022927"/>
    </source>
</evidence>
<evidence type="ECO:0000259" key="16">
    <source>
        <dbReference type="Pfam" id="PF02953"/>
    </source>
</evidence>
<keyword evidence="5 15" id="KW-0999">Mitochondrion inner membrane</keyword>
<dbReference type="InterPro" id="IPR035427">
    <property type="entry name" value="Tim10-like_dom_sf"/>
</dbReference>
<name>A0A3B4Z5I3_9TELE</name>
<keyword evidence="10" id="KW-0472">Membrane</keyword>
<protein>
    <recommendedName>
        <fullName evidence="15">Mitochondrial import inner membrane translocase subunit</fullName>
    </recommendedName>
</protein>
<evidence type="ECO:0000256" key="15">
    <source>
        <dbReference type="RuleBase" id="RU367043"/>
    </source>
</evidence>
<sequence length="147" mass="17511">MLIIIKVFTPEYAHILGYTWCLRDEYLKVKIMLKFLDIGKNVNLTDPQLQHFIEIESQKQRFQQLMHQMTVVRWEKCMDQPGPKMDSRTEVCFVNCVDRFIDTSQFILNQLEQTQRSKRSFSLSLFSDLQSLHYLHTTNQLVDKLGH</sequence>
<evidence type="ECO:0000256" key="6">
    <source>
        <dbReference type="ARBA" id="ARBA00022833"/>
    </source>
</evidence>
<evidence type="ECO:0000256" key="11">
    <source>
        <dbReference type="ARBA" id="ARBA00023157"/>
    </source>
</evidence>
<dbReference type="AlphaFoldDB" id="A0A3B4Z5I3"/>
<keyword evidence="8 15" id="KW-0811">Translocation</keyword>
<evidence type="ECO:0000256" key="2">
    <source>
        <dbReference type="ARBA" id="ARBA00006720"/>
    </source>
</evidence>
<dbReference type="InterPro" id="IPR004217">
    <property type="entry name" value="Tim10-like"/>
</dbReference>
<dbReference type="GO" id="GO:0015031">
    <property type="term" value="P:protein transport"/>
    <property type="evidence" value="ECO:0007669"/>
    <property type="project" value="UniProtKB-KW"/>
</dbReference>
<dbReference type="SUPFAM" id="SSF144122">
    <property type="entry name" value="Tim10-like"/>
    <property type="match status" value="1"/>
</dbReference>
<accession>A0A3B4Z5I3</accession>
<evidence type="ECO:0000313" key="17">
    <source>
        <dbReference type="Ensembl" id="ENSSPAP00000003998.1"/>
    </source>
</evidence>
<dbReference type="FunFam" id="1.10.287.810:FF:000003">
    <property type="entry name" value="Mitochondrial import inner membrane translocase subunit TIM8"/>
    <property type="match status" value="1"/>
</dbReference>
<comment type="similarity">
    <text evidence="2 15">Belongs to the small Tim family.</text>
</comment>
<proteinExistence type="inferred from homology"/>
<evidence type="ECO:0000256" key="9">
    <source>
        <dbReference type="ARBA" id="ARBA00023128"/>
    </source>
</evidence>
<reference evidence="17" key="1">
    <citation type="submission" date="2023-09" db="UniProtKB">
        <authorList>
            <consortium name="Ensembl"/>
        </authorList>
    </citation>
    <scope>IDENTIFICATION</scope>
</reference>
<comment type="subunit">
    <text evidence="14">Heterohexamer; composed of 3 copies of TIMM8A and 3 copies of TIMM13, named soluble 70 kDa complex. Associates with the TIM22 complex, whose core is composed of TIMM22.</text>
</comment>
<comment type="function">
    <text evidence="13">Mitochondrial intermembrane chaperone that participates in the import and insertion of some multi-pass transmembrane proteins into the mitochondrial inner membrane. Also required for the transfer of beta-barrel precursors from the TOM complex to the sorting and assembly machinery (SAM complex) of the outer membrane. Acts as a chaperone-like protein that protects the hydrophobic precursors from aggregation and guide them through the mitochondrial intermembrane space. The TIMM8-TIMM13 complex mediates the import of some proteins while the predominant TIMM9-TIMM10 70 kDa complex mediates the import of much more proteins.</text>
</comment>
<dbReference type="Pfam" id="PF02953">
    <property type="entry name" value="zf-Tim10_DDP"/>
    <property type="match status" value="1"/>
</dbReference>
<dbReference type="GO" id="GO:0072655">
    <property type="term" value="P:establishment of protein localization to mitochondrion"/>
    <property type="evidence" value="ECO:0007669"/>
    <property type="project" value="UniProtKB-ARBA"/>
</dbReference>
<feature type="domain" description="Tim10-like" evidence="16">
    <location>
        <begin position="52"/>
        <end position="113"/>
    </location>
</feature>
<dbReference type="Gene3D" id="1.10.287.810">
    <property type="entry name" value="Mitochondrial import inner membrane translocase subunit tim13 like domains"/>
    <property type="match status" value="1"/>
</dbReference>
<evidence type="ECO:0000256" key="8">
    <source>
        <dbReference type="ARBA" id="ARBA00023010"/>
    </source>
</evidence>
<keyword evidence="4" id="KW-0479">Metal-binding</keyword>
<evidence type="ECO:0000256" key="4">
    <source>
        <dbReference type="ARBA" id="ARBA00022723"/>
    </source>
</evidence>
<keyword evidence="3 15" id="KW-0813">Transport</keyword>
<keyword evidence="9 15" id="KW-0496">Mitochondrion</keyword>
<evidence type="ECO:0000256" key="3">
    <source>
        <dbReference type="ARBA" id="ARBA00022448"/>
    </source>
</evidence>
<dbReference type="GO" id="GO:0005743">
    <property type="term" value="C:mitochondrial inner membrane"/>
    <property type="evidence" value="ECO:0007669"/>
    <property type="project" value="UniProtKB-SubCell"/>
</dbReference>
<evidence type="ECO:0000256" key="1">
    <source>
        <dbReference type="ARBA" id="ARBA00004137"/>
    </source>
</evidence>
<evidence type="ECO:0000256" key="14">
    <source>
        <dbReference type="ARBA" id="ARBA00062227"/>
    </source>
</evidence>
<keyword evidence="11 15" id="KW-1015">Disulfide bond</keyword>
<comment type="subcellular location">
    <subcellularLocation>
        <location evidence="1 15">Mitochondrion inner membrane</location>
        <topology evidence="1 15">Peripheral membrane protein</topology>
        <orientation evidence="1 15">Intermembrane side</orientation>
    </subcellularLocation>
</comment>
<dbReference type="GeneTree" id="ENSGT00940000154661"/>
<evidence type="ECO:0000256" key="12">
    <source>
        <dbReference type="ARBA" id="ARBA00023186"/>
    </source>
</evidence>
<keyword evidence="6" id="KW-0862">Zinc</keyword>
<keyword evidence="12 15" id="KW-0143">Chaperone</keyword>
<dbReference type="STRING" id="144197.ENSSPAP00000003998"/>